<feature type="transmembrane region" description="Helical" evidence="1">
    <location>
        <begin position="124"/>
        <end position="143"/>
    </location>
</feature>
<keyword evidence="1" id="KW-0812">Transmembrane</keyword>
<keyword evidence="3" id="KW-1185">Reference proteome</keyword>
<gene>
    <name evidence="2" type="ORF">C4N18_11165</name>
</gene>
<evidence type="ECO:0000313" key="2">
    <source>
        <dbReference type="EMBL" id="AVQ31745.1"/>
    </source>
</evidence>
<accession>A0ABN5JJE0</accession>
<dbReference type="GeneID" id="77468552"/>
<name>A0ABN5JJE0_FUSVA</name>
<sequence length="255" mass="30312">MDIYSKYNISIPKRKITELDVDDQIKVLTFRTGKIVPRVLKDLDEYLKKFGGRKVSLLYKGKKDKRENYKMREYVSEYGEYFDEIEGNIIEVLEDILEQIIDDMNKYDKNLDRKNDFFDTLDSFIGGKFIFIIGIISLGEFLIKKYGYIKNGRYLGEVLKAKADLKNKITDVFKKMNQGYYTKEEANELFKEMIEKKVYEQTKIDAELYEEIKIEDDLSRICEDDSIDMLIFDMVDKVRLKATKQERFPEMKVIK</sequence>
<proteinExistence type="predicted"/>
<dbReference type="RefSeq" id="WP_005948091.1">
    <property type="nucleotide sequence ID" value="NZ_CP028103.1"/>
</dbReference>
<keyword evidence="1" id="KW-0472">Membrane</keyword>
<evidence type="ECO:0008006" key="4">
    <source>
        <dbReference type="Google" id="ProtNLM"/>
    </source>
</evidence>
<evidence type="ECO:0000256" key="1">
    <source>
        <dbReference type="SAM" id="Phobius"/>
    </source>
</evidence>
<keyword evidence="1" id="KW-1133">Transmembrane helix</keyword>
<dbReference type="Proteomes" id="UP000241238">
    <property type="component" value="Chromosome"/>
</dbReference>
<evidence type="ECO:0000313" key="3">
    <source>
        <dbReference type="Proteomes" id="UP000241238"/>
    </source>
</evidence>
<dbReference type="EMBL" id="CP028103">
    <property type="protein sequence ID" value="AVQ31745.1"/>
    <property type="molecule type" value="Genomic_DNA"/>
</dbReference>
<reference evidence="3" key="1">
    <citation type="journal article" date="2018" name="MSphere">
        <title>Fusobacterium Genomics Using MinION and Illumina Sequencing Enables Genome Completion and Correction.</title>
        <authorList>
            <person name="Todd S.M."/>
            <person name="Settlage R.E."/>
            <person name="Lahmers K.K."/>
            <person name="Slade D.J."/>
        </authorList>
    </citation>
    <scope>NUCLEOTIDE SEQUENCE [LARGE SCALE GENOMIC DNA]</scope>
    <source>
        <strain evidence="3">ATCC 27725</strain>
    </source>
</reference>
<organism evidence="2 3">
    <name type="scientific">Fusobacterium varium ATCC 27725</name>
    <dbReference type="NCBI Taxonomy" id="469618"/>
    <lineage>
        <taxon>Bacteria</taxon>
        <taxon>Fusobacteriati</taxon>
        <taxon>Fusobacteriota</taxon>
        <taxon>Fusobacteriia</taxon>
        <taxon>Fusobacteriales</taxon>
        <taxon>Fusobacteriaceae</taxon>
        <taxon>Fusobacterium</taxon>
    </lineage>
</organism>
<protein>
    <recommendedName>
        <fullName evidence="4">SpoVT-AbrB domain-containing protein</fullName>
    </recommendedName>
</protein>